<protein>
    <submittedName>
        <fullName evidence="2">Uncharacterized protein</fullName>
    </submittedName>
</protein>
<proteinExistence type="predicted"/>
<dbReference type="AlphaFoldDB" id="A0A699QRP4"/>
<dbReference type="EMBL" id="BKCJ011051725">
    <property type="protein sequence ID" value="GFC75429.1"/>
    <property type="molecule type" value="Genomic_DNA"/>
</dbReference>
<evidence type="ECO:0000256" key="1">
    <source>
        <dbReference type="SAM" id="MobiDB-lite"/>
    </source>
</evidence>
<gene>
    <name evidence="2" type="ORF">Tci_847399</name>
</gene>
<feature type="compositionally biased region" description="Polar residues" evidence="1">
    <location>
        <begin position="78"/>
        <end position="101"/>
    </location>
</feature>
<name>A0A699QRP4_TANCI</name>
<feature type="compositionally biased region" description="Basic and acidic residues" evidence="1">
    <location>
        <begin position="1"/>
        <end position="14"/>
    </location>
</feature>
<comment type="caution">
    <text evidence="2">The sequence shown here is derived from an EMBL/GenBank/DDBJ whole genome shotgun (WGS) entry which is preliminary data.</text>
</comment>
<reference evidence="2" key="1">
    <citation type="journal article" date="2019" name="Sci. Rep.">
        <title>Draft genome of Tanacetum cinerariifolium, the natural source of mosquito coil.</title>
        <authorList>
            <person name="Yamashiro T."/>
            <person name="Shiraishi A."/>
            <person name="Satake H."/>
            <person name="Nakayama K."/>
        </authorList>
    </citation>
    <scope>NUCLEOTIDE SEQUENCE</scope>
</reference>
<evidence type="ECO:0000313" key="2">
    <source>
        <dbReference type="EMBL" id="GFC75429.1"/>
    </source>
</evidence>
<sequence>MDKSRSYPTHNKDHDDEDPLAGPNQGKKTNRSKTKYSELSKKSFTSKESSKGKSPFKTSKSSKSITAEELVVEMASNDIEQSVNDVENNANQPPDDSTQTKYKYPKKD</sequence>
<organism evidence="2">
    <name type="scientific">Tanacetum cinerariifolium</name>
    <name type="common">Dalmatian daisy</name>
    <name type="synonym">Chrysanthemum cinerariifolium</name>
    <dbReference type="NCBI Taxonomy" id="118510"/>
    <lineage>
        <taxon>Eukaryota</taxon>
        <taxon>Viridiplantae</taxon>
        <taxon>Streptophyta</taxon>
        <taxon>Embryophyta</taxon>
        <taxon>Tracheophyta</taxon>
        <taxon>Spermatophyta</taxon>
        <taxon>Magnoliopsida</taxon>
        <taxon>eudicotyledons</taxon>
        <taxon>Gunneridae</taxon>
        <taxon>Pentapetalae</taxon>
        <taxon>asterids</taxon>
        <taxon>campanulids</taxon>
        <taxon>Asterales</taxon>
        <taxon>Asteraceae</taxon>
        <taxon>Asteroideae</taxon>
        <taxon>Anthemideae</taxon>
        <taxon>Anthemidinae</taxon>
        <taxon>Tanacetum</taxon>
    </lineage>
</organism>
<feature type="region of interest" description="Disordered" evidence="1">
    <location>
        <begin position="1"/>
        <end position="108"/>
    </location>
</feature>
<feature type="compositionally biased region" description="Low complexity" evidence="1">
    <location>
        <begin position="42"/>
        <end position="64"/>
    </location>
</feature>
<accession>A0A699QRP4</accession>